<dbReference type="RefSeq" id="WP_354312134.1">
    <property type="nucleotide sequence ID" value="NZ_JBEPME010000001.1"/>
</dbReference>
<evidence type="ECO:0000313" key="4">
    <source>
        <dbReference type="Proteomes" id="UP001549104"/>
    </source>
</evidence>
<feature type="domain" description="NAD-dependent epimerase/dehydratase" evidence="2">
    <location>
        <begin position="4"/>
        <end position="235"/>
    </location>
</feature>
<comment type="similarity">
    <text evidence="1">Belongs to the NAD(P)-dependent epimerase/dehydratase family.</text>
</comment>
<dbReference type="EMBL" id="JBEPME010000001">
    <property type="protein sequence ID" value="MET3655556.1"/>
    <property type="molecule type" value="Genomic_DNA"/>
</dbReference>
<dbReference type="PANTHER" id="PTHR43000">
    <property type="entry name" value="DTDP-D-GLUCOSE 4,6-DEHYDRATASE-RELATED"/>
    <property type="match status" value="1"/>
</dbReference>
<dbReference type="Gene3D" id="3.40.50.720">
    <property type="entry name" value="NAD(P)-binding Rossmann-like Domain"/>
    <property type="match status" value="1"/>
</dbReference>
<dbReference type="GO" id="GO:0003978">
    <property type="term" value="F:UDP-glucose 4-epimerase activity"/>
    <property type="evidence" value="ECO:0007669"/>
    <property type="project" value="UniProtKB-EC"/>
</dbReference>
<proteinExistence type="inferred from homology"/>
<protein>
    <submittedName>
        <fullName evidence="3">UDP-glucose 4-epimerase</fullName>
        <ecNumber evidence="3">5.1.3.2</ecNumber>
    </submittedName>
</protein>
<accession>A0ABV2K3B0</accession>
<dbReference type="EC" id="5.1.3.2" evidence="3"/>
<evidence type="ECO:0000259" key="2">
    <source>
        <dbReference type="Pfam" id="PF01370"/>
    </source>
</evidence>
<reference evidence="3 4" key="1">
    <citation type="submission" date="2024-06" db="EMBL/GenBank/DDBJ databases">
        <title>Sorghum-associated microbial communities from plants grown in Nebraska, USA.</title>
        <authorList>
            <person name="Schachtman D."/>
        </authorList>
    </citation>
    <scope>NUCLEOTIDE SEQUENCE [LARGE SCALE GENOMIC DNA]</scope>
    <source>
        <strain evidence="3 4">1288</strain>
    </source>
</reference>
<sequence>MPRVLVTGGLGFIGSHIVDTLIHNNYEVAVYDNLSTGSIKNVHSEAGVFIGNIEDKGALEKALVKFKPDYVIHQAAQVSIQNSISDISNDALINIMGTINLIQLSQKYAVKKIVFASSAAVYGHSNVLPIPVSHPIQPLSPYGVSKKTAEDYLILAKELFDLDYVILRYSNVYGPRQTAGGEGGVISIFTNQVINKQQPIIYGDGSQTRDFIYVEDVASANLQALRFEGSGIFNISKTTSSNINQLYAIIQSLSQNDIYPIYKTPKSGDIKESLLCNKESIQKLDWKPVYSLPEGLANTYEYYLKQNQPTSASFEEPSTTMQSTNVLLQIE</sequence>
<keyword evidence="4" id="KW-1185">Reference proteome</keyword>
<dbReference type="SUPFAM" id="SSF51735">
    <property type="entry name" value="NAD(P)-binding Rossmann-fold domains"/>
    <property type="match status" value="1"/>
</dbReference>
<dbReference type="InterPro" id="IPR036291">
    <property type="entry name" value="NAD(P)-bd_dom_sf"/>
</dbReference>
<dbReference type="InterPro" id="IPR001509">
    <property type="entry name" value="Epimerase_deHydtase"/>
</dbReference>
<name>A0ABV2K3B0_SPOPS</name>
<evidence type="ECO:0000256" key="1">
    <source>
        <dbReference type="ARBA" id="ARBA00007637"/>
    </source>
</evidence>
<evidence type="ECO:0000313" key="3">
    <source>
        <dbReference type="EMBL" id="MET3655556.1"/>
    </source>
</evidence>
<gene>
    <name evidence="3" type="ORF">ABIC55_000640</name>
</gene>
<comment type="caution">
    <text evidence="3">The sequence shown here is derived from an EMBL/GenBank/DDBJ whole genome shotgun (WGS) entry which is preliminary data.</text>
</comment>
<organism evidence="3 4">
    <name type="scientific">Sporosarcina psychrophila</name>
    <name type="common">Bacillus psychrophilus</name>
    <dbReference type="NCBI Taxonomy" id="1476"/>
    <lineage>
        <taxon>Bacteria</taxon>
        <taxon>Bacillati</taxon>
        <taxon>Bacillota</taxon>
        <taxon>Bacilli</taxon>
        <taxon>Bacillales</taxon>
        <taxon>Caryophanaceae</taxon>
        <taxon>Sporosarcina</taxon>
    </lineage>
</organism>
<dbReference type="Proteomes" id="UP001549104">
    <property type="component" value="Unassembled WGS sequence"/>
</dbReference>
<keyword evidence="3" id="KW-0413">Isomerase</keyword>
<dbReference type="Pfam" id="PF01370">
    <property type="entry name" value="Epimerase"/>
    <property type="match status" value="1"/>
</dbReference>